<dbReference type="EMBL" id="FP565575">
    <property type="protein sequence ID" value="CBE68585.1"/>
    <property type="molecule type" value="Genomic_DNA"/>
</dbReference>
<protein>
    <submittedName>
        <fullName evidence="2">O-antigen polymerase</fullName>
    </submittedName>
</protein>
<accession>D5MFQ4</accession>
<feature type="transmembrane region" description="Helical" evidence="1">
    <location>
        <begin position="18"/>
        <end position="34"/>
    </location>
</feature>
<dbReference type="Proteomes" id="UP000006898">
    <property type="component" value="Chromosome"/>
</dbReference>
<keyword evidence="1" id="KW-0472">Membrane</keyword>
<reference evidence="2 3" key="1">
    <citation type="journal article" date="2010" name="Nature">
        <title>Nitrite-driven anaerobic methane oxidation by oxygenic bacteria.</title>
        <authorList>
            <person name="Ettwig K.F."/>
            <person name="Butler M.K."/>
            <person name="Le Paslier D."/>
            <person name="Pelletier E."/>
            <person name="Mangenot S."/>
            <person name="Kuypers M.M.M."/>
            <person name="Schreiber F."/>
            <person name="Dutilh B.E."/>
            <person name="Zedelius J."/>
            <person name="de Beer D."/>
            <person name="Gloerich J."/>
            <person name="Wessels H.J.C.T."/>
            <person name="van Allen T."/>
            <person name="Luesken F."/>
            <person name="Wu M."/>
            <person name="van de Pas-Schoonen K.T."/>
            <person name="Op den Camp H.J.M."/>
            <person name="Janssen-Megens E.M."/>
            <person name="Francoijs K-J."/>
            <person name="Stunnenberg H."/>
            <person name="Weissenbach J."/>
            <person name="Jetten M.S.M."/>
            <person name="Strous M."/>
        </authorList>
    </citation>
    <scope>NUCLEOTIDE SEQUENCE [LARGE SCALE GENOMIC DNA]</scope>
</reference>
<proteinExistence type="predicted"/>
<name>D5MFQ4_METO1</name>
<organism evidence="2 3">
    <name type="scientific">Methylomirabilis oxygeniifera</name>
    <dbReference type="NCBI Taxonomy" id="671143"/>
    <lineage>
        <taxon>Bacteria</taxon>
        <taxon>Candidatus Methylomirabilota</taxon>
        <taxon>Candidatus Methylomirabilia</taxon>
        <taxon>Candidatus Methylomirabilales</taxon>
        <taxon>Candidatus Methylomirabilaceae</taxon>
        <taxon>Candidatus Methylomirabilis</taxon>
    </lineage>
</organism>
<evidence type="ECO:0000313" key="3">
    <source>
        <dbReference type="Proteomes" id="UP000006898"/>
    </source>
</evidence>
<dbReference type="HOGENOM" id="CLU_3306510_0_0_0"/>
<gene>
    <name evidence="2" type="ORF">DAMO_1525</name>
</gene>
<dbReference type="STRING" id="671143.DAMO_1525"/>
<evidence type="ECO:0000256" key="1">
    <source>
        <dbReference type="SAM" id="Phobius"/>
    </source>
</evidence>
<keyword evidence="1" id="KW-0812">Transmembrane</keyword>
<sequence length="39" mass="4528">MALVFTYPTHTGFIERRWGVLLLMLYAVYLATILQRQAA</sequence>
<dbReference type="KEGG" id="mox:DAMO_1525"/>
<keyword evidence="1" id="KW-1133">Transmembrane helix</keyword>
<evidence type="ECO:0000313" key="2">
    <source>
        <dbReference type="EMBL" id="CBE68585.1"/>
    </source>
</evidence>
<dbReference type="AlphaFoldDB" id="D5MFQ4"/>